<proteinExistence type="predicted"/>
<accession>A0A4Y1R3I7</accession>
<sequence>MDKVSHLFLRLYQNSTNESFFHLSSPSLAALNEALTFPFQFDAIFVSHQALPGGKDIQNKSLTNSVKEEKKLVLKIQSITQSNPHR</sequence>
<reference evidence="1" key="1">
    <citation type="journal article" date="2019" name="Science">
        <title>Mutation of a bHLH transcription factor allowed almond domestication.</title>
        <authorList>
            <person name="Sanchez-Perez R."/>
            <person name="Pavan S."/>
            <person name="Mazzeo R."/>
            <person name="Moldovan C."/>
            <person name="Aiese Cigliano R."/>
            <person name="Del Cueto J."/>
            <person name="Ricciardi F."/>
            <person name="Lotti C."/>
            <person name="Ricciardi L."/>
            <person name="Dicenta F."/>
            <person name="Lopez-Marques R.L."/>
            <person name="Lindberg Moller B."/>
        </authorList>
    </citation>
    <scope>NUCLEOTIDE SEQUENCE</scope>
</reference>
<gene>
    <name evidence="1" type="ORF">Prudu_008104</name>
</gene>
<organism evidence="1">
    <name type="scientific">Prunus dulcis</name>
    <name type="common">Almond</name>
    <name type="synonym">Amygdalus dulcis</name>
    <dbReference type="NCBI Taxonomy" id="3755"/>
    <lineage>
        <taxon>Eukaryota</taxon>
        <taxon>Viridiplantae</taxon>
        <taxon>Streptophyta</taxon>
        <taxon>Embryophyta</taxon>
        <taxon>Tracheophyta</taxon>
        <taxon>Spermatophyta</taxon>
        <taxon>Magnoliopsida</taxon>
        <taxon>eudicotyledons</taxon>
        <taxon>Gunneridae</taxon>
        <taxon>Pentapetalae</taxon>
        <taxon>rosids</taxon>
        <taxon>fabids</taxon>
        <taxon>Rosales</taxon>
        <taxon>Rosaceae</taxon>
        <taxon>Amygdaloideae</taxon>
        <taxon>Amygdaleae</taxon>
        <taxon>Prunus</taxon>
    </lineage>
</organism>
<dbReference type="EMBL" id="AP019299">
    <property type="protein sequence ID" value="BBG98643.1"/>
    <property type="molecule type" value="Genomic_DNA"/>
</dbReference>
<protein>
    <submittedName>
        <fullName evidence="1">Uncharacterized protein</fullName>
    </submittedName>
</protein>
<name>A0A4Y1R3I7_PRUDU</name>
<evidence type="ECO:0000313" key="1">
    <source>
        <dbReference type="EMBL" id="BBG98643.1"/>
    </source>
</evidence>
<dbReference type="AlphaFoldDB" id="A0A4Y1R3I7"/>